<keyword evidence="3" id="KW-1185">Reference proteome</keyword>
<dbReference type="InterPro" id="IPR029052">
    <property type="entry name" value="Metallo-depent_PP-like"/>
</dbReference>
<comment type="caution">
    <text evidence="2">The sequence shown here is derived from an EMBL/GenBank/DDBJ whole genome shotgun (WGS) entry which is preliminary data.</text>
</comment>
<evidence type="ECO:0000313" key="3">
    <source>
        <dbReference type="Proteomes" id="UP000031668"/>
    </source>
</evidence>
<organism evidence="2 3">
    <name type="scientific">Thelohanellus kitauei</name>
    <name type="common">Myxosporean</name>
    <dbReference type="NCBI Taxonomy" id="669202"/>
    <lineage>
        <taxon>Eukaryota</taxon>
        <taxon>Metazoa</taxon>
        <taxon>Cnidaria</taxon>
        <taxon>Myxozoa</taxon>
        <taxon>Myxosporea</taxon>
        <taxon>Bivalvulida</taxon>
        <taxon>Platysporina</taxon>
        <taxon>Myxobolidae</taxon>
        <taxon>Thelohanellus</taxon>
    </lineage>
</organism>
<keyword evidence="1" id="KW-0732">Signal</keyword>
<dbReference type="Gene3D" id="3.60.21.10">
    <property type="match status" value="1"/>
</dbReference>
<feature type="signal peptide" evidence="1">
    <location>
        <begin position="1"/>
        <end position="20"/>
    </location>
</feature>
<evidence type="ECO:0000313" key="2">
    <source>
        <dbReference type="EMBL" id="KII71187.1"/>
    </source>
</evidence>
<dbReference type="Proteomes" id="UP000031668">
    <property type="component" value="Unassembled WGS sequence"/>
</dbReference>
<feature type="chain" id="PRO_5002152746" evidence="1">
    <location>
        <begin position="21"/>
        <end position="137"/>
    </location>
</feature>
<protein>
    <submittedName>
        <fullName evidence="2">Uncharacterized protein</fullName>
    </submittedName>
</protein>
<reference evidence="2 3" key="1">
    <citation type="journal article" date="2014" name="Genome Biol. Evol.">
        <title>The genome of the myxosporean Thelohanellus kitauei shows adaptations to nutrient acquisition within its fish host.</title>
        <authorList>
            <person name="Yang Y."/>
            <person name="Xiong J."/>
            <person name="Zhou Z."/>
            <person name="Huo F."/>
            <person name="Miao W."/>
            <person name="Ran C."/>
            <person name="Liu Y."/>
            <person name="Zhang J."/>
            <person name="Feng J."/>
            <person name="Wang M."/>
            <person name="Wang M."/>
            <person name="Wang L."/>
            <person name="Yao B."/>
        </authorList>
    </citation>
    <scope>NUCLEOTIDE SEQUENCE [LARGE SCALE GENOMIC DNA]</scope>
    <source>
        <strain evidence="2">Wuqing</strain>
    </source>
</reference>
<gene>
    <name evidence="2" type="ORF">RF11_09208</name>
</gene>
<proteinExistence type="predicted"/>
<accession>A0A0C2NB86</accession>
<name>A0A0C2NB86_THEKT</name>
<evidence type="ECO:0000256" key="1">
    <source>
        <dbReference type="SAM" id="SignalP"/>
    </source>
</evidence>
<dbReference type="EMBL" id="JWZT01001836">
    <property type="protein sequence ID" value="KII71187.1"/>
    <property type="molecule type" value="Genomic_DNA"/>
</dbReference>
<sequence length="137" mass="15758">MIANPMVCASFSVLIWVVYTQERAFVNEMELNVVVIGDIGIRAPESVVKQKVVRAIELQHQDRPFRLGINLVGNEYPDGSAKDEFVNLCWIFELSFPASMFPFDFLTVPGAVDYQGDVATQIKYHWQEHRFYMPQKN</sequence>
<dbReference type="AlphaFoldDB" id="A0A0C2NB86"/>